<feature type="domain" description="UPF0033" evidence="4">
    <location>
        <begin position="11"/>
        <end position="35"/>
    </location>
</feature>
<dbReference type="Gene3D" id="3.30.110.40">
    <property type="entry name" value="TusA-like domain"/>
    <property type="match status" value="1"/>
</dbReference>
<evidence type="ECO:0000256" key="3">
    <source>
        <dbReference type="HAMAP-Rule" id="MF_00413"/>
    </source>
</evidence>
<keyword evidence="6" id="KW-1185">Reference proteome</keyword>
<gene>
    <name evidence="3" type="primary">tusA</name>
    <name evidence="5" type="ORF">SAMN04487962_11613</name>
</gene>
<dbReference type="SUPFAM" id="SSF64307">
    <property type="entry name" value="SirA-like"/>
    <property type="match status" value="1"/>
</dbReference>
<accession>A0A1I0G6N0</accession>
<dbReference type="PANTHER" id="PTHR33279">
    <property type="entry name" value="SULFUR CARRIER PROTEIN YEDF-RELATED"/>
    <property type="match status" value="1"/>
</dbReference>
<dbReference type="GO" id="GO:0002143">
    <property type="term" value="P:tRNA wobble position uridine thiolation"/>
    <property type="evidence" value="ECO:0007669"/>
    <property type="project" value="InterPro"/>
</dbReference>
<dbReference type="HAMAP" id="MF_00413">
    <property type="entry name" value="Thiourid_synth_A"/>
    <property type="match status" value="1"/>
</dbReference>
<evidence type="ECO:0000313" key="5">
    <source>
        <dbReference type="EMBL" id="SET66588.1"/>
    </source>
</evidence>
<sequence length="80" mass="9140">MAETADQDAELDARGLMCPEPVMMLHNRIADVPVGGVLRVLATDPSTTRDIPRFCQFLNHELLRQEQAEDQYLFWIRRGA</sequence>
<dbReference type="OrthoDB" id="9797352at2"/>
<comment type="similarity">
    <text evidence="1 3">Belongs to the sulfur carrier protein TusA family.</text>
</comment>
<dbReference type="NCBIfam" id="NF001423">
    <property type="entry name" value="PRK00299.1"/>
    <property type="match status" value="1"/>
</dbReference>
<comment type="function">
    <text evidence="3">Sulfur carrier protein which probably makes part of a sulfur-relay system.</text>
</comment>
<dbReference type="PROSITE" id="PS01148">
    <property type="entry name" value="UPF0033"/>
    <property type="match status" value="1"/>
</dbReference>
<dbReference type="InterPro" id="IPR001455">
    <property type="entry name" value="TusA-like"/>
</dbReference>
<dbReference type="PANTHER" id="PTHR33279:SF2">
    <property type="entry name" value="SULFUR CARRIER PROTEIN TUSA"/>
    <property type="match status" value="1"/>
</dbReference>
<protein>
    <recommendedName>
        <fullName evidence="3">Sulfur carrier protein TusA</fullName>
    </recommendedName>
</protein>
<dbReference type="RefSeq" id="WP_091853504.1">
    <property type="nucleotide sequence ID" value="NZ_FOHZ01000016.1"/>
</dbReference>
<dbReference type="Pfam" id="PF01206">
    <property type="entry name" value="TusA"/>
    <property type="match status" value="1"/>
</dbReference>
<dbReference type="InterPro" id="IPR022931">
    <property type="entry name" value="Sulphur_carrier_TusA"/>
</dbReference>
<organism evidence="5 6">
    <name type="scientific">Marinobacter segnicrescens</name>
    <dbReference type="NCBI Taxonomy" id="430453"/>
    <lineage>
        <taxon>Bacteria</taxon>
        <taxon>Pseudomonadati</taxon>
        <taxon>Pseudomonadota</taxon>
        <taxon>Gammaproteobacteria</taxon>
        <taxon>Pseudomonadales</taxon>
        <taxon>Marinobacteraceae</taxon>
        <taxon>Marinobacter</taxon>
    </lineage>
</organism>
<dbReference type="GO" id="GO:0097163">
    <property type="term" value="F:sulfur carrier activity"/>
    <property type="evidence" value="ECO:0007669"/>
    <property type="project" value="UniProtKB-UniRule"/>
</dbReference>
<evidence type="ECO:0000259" key="4">
    <source>
        <dbReference type="PROSITE" id="PS01148"/>
    </source>
</evidence>
<feature type="active site" description="Cysteine persulfide intermediate" evidence="3">
    <location>
        <position position="18"/>
    </location>
</feature>
<proteinExistence type="inferred from homology"/>
<evidence type="ECO:0000256" key="2">
    <source>
        <dbReference type="ARBA" id="ARBA00022490"/>
    </source>
</evidence>
<dbReference type="STRING" id="430453.SAMN04487962_11613"/>
<dbReference type="AlphaFoldDB" id="A0A1I0G6N0"/>
<evidence type="ECO:0000256" key="1">
    <source>
        <dbReference type="ARBA" id="ARBA00008984"/>
    </source>
</evidence>
<dbReference type="EMBL" id="FOHZ01000016">
    <property type="protein sequence ID" value="SET66588.1"/>
    <property type="molecule type" value="Genomic_DNA"/>
</dbReference>
<dbReference type="Proteomes" id="UP000198762">
    <property type="component" value="Unassembled WGS sequence"/>
</dbReference>
<comment type="subcellular location">
    <subcellularLocation>
        <location evidence="3">Cytoplasm</location>
    </subcellularLocation>
</comment>
<keyword evidence="2 3" id="KW-0963">Cytoplasm</keyword>
<reference evidence="6" key="1">
    <citation type="submission" date="2016-10" db="EMBL/GenBank/DDBJ databases">
        <authorList>
            <person name="Varghese N."/>
            <person name="Submissions S."/>
        </authorList>
    </citation>
    <scope>NUCLEOTIDE SEQUENCE [LARGE SCALE GENOMIC DNA]</scope>
    <source>
        <strain evidence="6">CGMCC 1.6489</strain>
    </source>
</reference>
<dbReference type="InterPro" id="IPR036868">
    <property type="entry name" value="TusA-like_sf"/>
</dbReference>
<dbReference type="GO" id="GO:0005737">
    <property type="term" value="C:cytoplasm"/>
    <property type="evidence" value="ECO:0007669"/>
    <property type="project" value="UniProtKB-SubCell"/>
</dbReference>
<name>A0A1I0G6N0_9GAMM</name>
<evidence type="ECO:0000313" key="6">
    <source>
        <dbReference type="Proteomes" id="UP000198762"/>
    </source>
</evidence>